<keyword evidence="6" id="KW-1015">Disulfide bond</keyword>
<feature type="domain" description="Knottins-like" evidence="8">
    <location>
        <begin position="46"/>
        <end position="92"/>
    </location>
</feature>
<dbReference type="GO" id="GO:0031640">
    <property type="term" value="P:killing of cells of another organism"/>
    <property type="evidence" value="ECO:0007669"/>
    <property type="project" value="UniProtKB-KW"/>
</dbReference>
<sequence length="92" mass="10057">MKGSSRPISTLVLLMLILLTTEIGTMADEEHKEIEIGTMAEEEHKICESKSGKFKGMCFLDANCDSICKAEPGSTGGHCHGIFRICYCTKPC</sequence>
<dbReference type="PANTHER" id="PTHR33147">
    <property type="entry name" value="DEFENSIN-LIKE PROTEIN 1"/>
    <property type="match status" value="1"/>
</dbReference>
<dbReference type="CDD" id="cd00107">
    <property type="entry name" value="Knot1"/>
    <property type="match status" value="1"/>
</dbReference>
<evidence type="ECO:0000313" key="9">
    <source>
        <dbReference type="EMBL" id="TYG81970.1"/>
    </source>
</evidence>
<feature type="chain" id="PRO_5022751037" description="Knottins-like domain-containing protein" evidence="7">
    <location>
        <begin position="28"/>
        <end position="92"/>
    </location>
</feature>
<dbReference type="InterPro" id="IPR008176">
    <property type="entry name" value="Defensin_plant"/>
</dbReference>
<gene>
    <name evidence="9" type="ORF">ES288_D01G048600v1</name>
</gene>
<dbReference type="EMBL" id="CM017701">
    <property type="protein sequence ID" value="TYG81970.1"/>
    <property type="molecule type" value="Genomic_DNA"/>
</dbReference>
<dbReference type="AlphaFoldDB" id="A0A5D2DL43"/>
<evidence type="ECO:0000256" key="7">
    <source>
        <dbReference type="SAM" id="SignalP"/>
    </source>
</evidence>
<dbReference type="GO" id="GO:0050832">
    <property type="term" value="P:defense response to fungus"/>
    <property type="evidence" value="ECO:0007669"/>
    <property type="project" value="UniProtKB-KW"/>
</dbReference>
<protein>
    <recommendedName>
        <fullName evidence="8">Knottins-like domain-containing protein</fullName>
    </recommendedName>
</protein>
<evidence type="ECO:0000256" key="2">
    <source>
        <dbReference type="ARBA" id="ARBA00022529"/>
    </source>
</evidence>
<dbReference type="Proteomes" id="UP000323506">
    <property type="component" value="Chromosome D01"/>
</dbReference>
<dbReference type="SUPFAM" id="SSF57095">
    <property type="entry name" value="Scorpion toxin-like"/>
    <property type="match status" value="1"/>
</dbReference>
<accession>A0A5D2DL43</accession>
<dbReference type="Pfam" id="PF00304">
    <property type="entry name" value="Gamma-thionin"/>
    <property type="match status" value="1"/>
</dbReference>
<reference evidence="9 10" key="1">
    <citation type="submission" date="2019-06" db="EMBL/GenBank/DDBJ databases">
        <title>WGS assembly of Gossypium darwinii.</title>
        <authorList>
            <person name="Chen Z.J."/>
            <person name="Sreedasyam A."/>
            <person name="Ando A."/>
            <person name="Song Q."/>
            <person name="De L."/>
            <person name="Hulse-Kemp A."/>
            <person name="Ding M."/>
            <person name="Ye W."/>
            <person name="Kirkbride R."/>
            <person name="Jenkins J."/>
            <person name="Plott C."/>
            <person name="Lovell J."/>
            <person name="Lin Y.-M."/>
            <person name="Vaughn R."/>
            <person name="Liu B."/>
            <person name="Li W."/>
            <person name="Simpson S."/>
            <person name="Scheffler B."/>
            <person name="Saski C."/>
            <person name="Grover C."/>
            <person name="Hu G."/>
            <person name="Conover J."/>
            <person name="Carlson J."/>
            <person name="Shu S."/>
            <person name="Boston L."/>
            <person name="Williams M."/>
            <person name="Peterson D."/>
            <person name="Mcgee K."/>
            <person name="Jones D."/>
            <person name="Wendel J."/>
            <person name="Stelly D."/>
            <person name="Grimwood J."/>
            <person name="Schmutz J."/>
        </authorList>
    </citation>
    <scope>NUCLEOTIDE SEQUENCE [LARGE SCALE GENOMIC DNA]</scope>
    <source>
        <strain evidence="9">1808015.09</strain>
    </source>
</reference>
<proteinExistence type="inferred from homology"/>
<evidence type="ECO:0000256" key="6">
    <source>
        <dbReference type="ARBA" id="ARBA00023157"/>
    </source>
</evidence>
<dbReference type="PROSITE" id="PS00940">
    <property type="entry name" value="GAMMA_THIONIN"/>
    <property type="match status" value="1"/>
</dbReference>
<keyword evidence="5" id="KW-0611">Plant defense</keyword>
<name>A0A5D2DL43_GOSDA</name>
<evidence type="ECO:0000256" key="1">
    <source>
        <dbReference type="ARBA" id="ARBA00006722"/>
    </source>
</evidence>
<keyword evidence="10" id="KW-1185">Reference proteome</keyword>
<dbReference type="InterPro" id="IPR003614">
    <property type="entry name" value="Knottins"/>
</dbReference>
<dbReference type="Gene3D" id="3.30.30.10">
    <property type="entry name" value="Knottin, scorpion toxin-like"/>
    <property type="match status" value="1"/>
</dbReference>
<evidence type="ECO:0000256" key="4">
    <source>
        <dbReference type="ARBA" id="ARBA00022729"/>
    </source>
</evidence>
<evidence type="ECO:0000256" key="3">
    <source>
        <dbReference type="ARBA" id="ARBA00022577"/>
    </source>
</evidence>
<keyword evidence="3" id="KW-0295">Fungicide</keyword>
<keyword evidence="4 7" id="KW-0732">Signal</keyword>
<dbReference type="PRINTS" id="PR00288">
    <property type="entry name" value="PUROTHIONIN"/>
</dbReference>
<evidence type="ECO:0000256" key="5">
    <source>
        <dbReference type="ARBA" id="ARBA00022821"/>
    </source>
</evidence>
<evidence type="ECO:0000313" key="10">
    <source>
        <dbReference type="Proteomes" id="UP000323506"/>
    </source>
</evidence>
<organism evidence="9 10">
    <name type="scientific">Gossypium darwinii</name>
    <name type="common">Darwin's cotton</name>
    <name type="synonym">Gossypium barbadense var. darwinii</name>
    <dbReference type="NCBI Taxonomy" id="34276"/>
    <lineage>
        <taxon>Eukaryota</taxon>
        <taxon>Viridiplantae</taxon>
        <taxon>Streptophyta</taxon>
        <taxon>Embryophyta</taxon>
        <taxon>Tracheophyta</taxon>
        <taxon>Spermatophyta</taxon>
        <taxon>Magnoliopsida</taxon>
        <taxon>eudicotyledons</taxon>
        <taxon>Gunneridae</taxon>
        <taxon>Pentapetalae</taxon>
        <taxon>rosids</taxon>
        <taxon>malvids</taxon>
        <taxon>Malvales</taxon>
        <taxon>Malvaceae</taxon>
        <taxon>Malvoideae</taxon>
        <taxon>Gossypium</taxon>
    </lineage>
</organism>
<dbReference type="PANTHER" id="PTHR33147:SF39">
    <property type="entry name" value="DRO1 PROTEIN-RELATED"/>
    <property type="match status" value="1"/>
</dbReference>
<feature type="signal peptide" evidence="7">
    <location>
        <begin position="1"/>
        <end position="27"/>
    </location>
</feature>
<dbReference type="SMART" id="SM00505">
    <property type="entry name" value="Knot1"/>
    <property type="match status" value="1"/>
</dbReference>
<comment type="similarity">
    <text evidence="1">Belongs to the DEFL family.</text>
</comment>
<dbReference type="InterPro" id="IPR036574">
    <property type="entry name" value="Scorpion_toxin-like_sf"/>
</dbReference>
<keyword evidence="2" id="KW-0929">Antimicrobial</keyword>
<evidence type="ECO:0000259" key="8">
    <source>
        <dbReference type="SMART" id="SM00505"/>
    </source>
</evidence>